<accession>A0AAU9UPJ7</accession>
<dbReference type="Proteomes" id="UP001153954">
    <property type="component" value="Unassembled WGS sequence"/>
</dbReference>
<dbReference type="InterPro" id="IPR052638">
    <property type="entry name" value="PiggyBac_TE-derived"/>
</dbReference>
<gene>
    <name evidence="2" type="ORF">EEDITHA_LOCUS15900</name>
</gene>
<dbReference type="AlphaFoldDB" id="A0AAU9UPJ7"/>
<sequence>MSEEQGERMHQDFASLKSATRVIHQRRALKRNKPKAIWNLHETSFSKDSKLETDPKNHQIFLDNFFTNYNLLVDLKREGYRATGTIRENRIKKCPLRSTKEMKKEDRASYDYRFDKQNEILLVRWKDNSVCTIATNYDTIEPLGVVKRWPPVQCEIIDVNIPKLFQTYNKNMGGVDKE</sequence>
<evidence type="ECO:0000313" key="2">
    <source>
        <dbReference type="EMBL" id="CAH2101108.1"/>
    </source>
</evidence>
<reference evidence="2" key="1">
    <citation type="submission" date="2022-03" db="EMBL/GenBank/DDBJ databases">
        <authorList>
            <person name="Tunstrom K."/>
        </authorList>
    </citation>
    <scope>NUCLEOTIDE SEQUENCE</scope>
</reference>
<evidence type="ECO:0000259" key="1">
    <source>
        <dbReference type="Pfam" id="PF13843"/>
    </source>
</evidence>
<dbReference type="EMBL" id="CAKOGL010000023">
    <property type="protein sequence ID" value="CAH2101108.1"/>
    <property type="molecule type" value="Genomic_DNA"/>
</dbReference>
<organism evidence="2 3">
    <name type="scientific">Euphydryas editha</name>
    <name type="common">Edith's checkerspot</name>
    <dbReference type="NCBI Taxonomy" id="104508"/>
    <lineage>
        <taxon>Eukaryota</taxon>
        <taxon>Metazoa</taxon>
        <taxon>Ecdysozoa</taxon>
        <taxon>Arthropoda</taxon>
        <taxon>Hexapoda</taxon>
        <taxon>Insecta</taxon>
        <taxon>Pterygota</taxon>
        <taxon>Neoptera</taxon>
        <taxon>Endopterygota</taxon>
        <taxon>Lepidoptera</taxon>
        <taxon>Glossata</taxon>
        <taxon>Ditrysia</taxon>
        <taxon>Papilionoidea</taxon>
        <taxon>Nymphalidae</taxon>
        <taxon>Nymphalinae</taxon>
        <taxon>Euphydryas</taxon>
    </lineage>
</organism>
<dbReference type="PANTHER" id="PTHR47055:SF3">
    <property type="entry name" value="PHORBOL-ESTER_DAG-TYPE DOMAIN-CONTAINING PROTEIN"/>
    <property type="match status" value="1"/>
</dbReference>
<dbReference type="GO" id="GO:0043565">
    <property type="term" value="F:sequence-specific DNA binding"/>
    <property type="evidence" value="ECO:0007669"/>
    <property type="project" value="TreeGrafter"/>
</dbReference>
<evidence type="ECO:0000313" key="3">
    <source>
        <dbReference type="Proteomes" id="UP001153954"/>
    </source>
</evidence>
<feature type="domain" description="PiggyBac transposable element-derived protein" evidence="1">
    <location>
        <begin position="56"/>
        <end position="177"/>
    </location>
</feature>
<keyword evidence="3" id="KW-1185">Reference proteome</keyword>
<dbReference type="InterPro" id="IPR029526">
    <property type="entry name" value="PGBD"/>
</dbReference>
<comment type="caution">
    <text evidence="2">The sequence shown here is derived from an EMBL/GenBank/DDBJ whole genome shotgun (WGS) entry which is preliminary data.</text>
</comment>
<protein>
    <recommendedName>
        <fullName evidence="1">PiggyBac transposable element-derived protein domain-containing protein</fullName>
    </recommendedName>
</protein>
<proteinExistence type="predicted"/>
<dbReference type="PANTHER" id="PTHR47055">
    <property type="entry name" value="DDE_TNP_1_7 DOMAIN-CONTAINING PROTEIN"/>
    <property type="match status" value="1"/>
</dbReference>
<name>A0AAU9UPJ7_EUPED</name>
<dbReference type="Pfam" id="PF13843">
    <property type="entry name" value="DDE_Tnp_1_7"/>
    <property type="match status" value="1"/>
</dbReference>